<keyword evidence="3" id="KW-1185">Reference proteome</keyword>
<evidence type="ECO:0000313" key="2">
    <source>
        <dbReference type="EMBL" id="EJG06713.1"/>
    </source>
</evidence>
<dbReference type="OrthoDB" id="117475at2157"/>
<keyword evidence="1" id="KW-1133">Transmembrane helix</keyword>
<sequence>MTRAKYAAAGALAAWAAVVGAFMLLNRTLDLQVYFVLALIGLLVVAVLIDTPFAQPTYMRRMKYLIAAGVAVFGYIVVMKIMEIVAT</sequence>
<evidence type="ECO:0000256" key="1">
    <source>
        <dbReference type="SAM" id="Phobius"/>
    </source>
</evidence>
<proteinExistence type="predicted"/>
<feature type="transmembrane region" description="Helical" evidence="1">
    <location>
        <begin position="31"/>
        <end position="53"/>
    </location>
</feature>
<accession>J1AP68</accession>
<dbReference type="STRING" id="28892.Metli_0749"/>
<keyword evidence="1" id="KW-0472">Membrane</keyword>
<dbReference type="HOGENOM" id="CLU_172279_2_0_2"/>
<protein>
    <submittedName>
        <fullName evidence="2">Uncharacterized protein</fullName>
    </submittedName>
</protein>
<evidence type="ECO:0000313" key="3">
    <source>
        <dbReference type="Proteomes" id="UP000005095"/>
    </source>
</evidence>
<feature type="transmembrane region" description="Helical" evidence="1">
    <location>
        <begin position="65"/>
        <end position="86"/>
    </location>
</feature>
<feature type="transmembrane region" description="Helical" evidence="1">
    <location>
        <begin position="7"/>
        <end position="25"/>
    </location>
</feature>
<reference evidence="2 3" key="1">
    <citation type="submission" date="2011-08" db="EMBL/GenBank/DDBJ databases">
        <title>The complete genome of Methanofollis liminatans DSM 4140.</title>
        <authorList>
            <consortium name="US DOE Joint Genome Institute (JGI-PGF)"/>
            <person name="Lucas S."/>
            <person name="Han J."/>
            <person name="Lapidus A."/>
            <person name="Bruce D."/>
            <person name="Goodwin L."/>
            <person name="Pitluck S."/>
            <person name="Peters L."/>
            <person name="Kyrpides N."/>
            <person name="Mavromatis K."/>
            <person name="Ivanova N."/>
            <person name="Mikhailova N."/>
            <person name="Lu M."/>
            <person name="Detter J.C."/>
            <person name="Tapia R."/>
            <person name="Han C."/>
            <person name="Land M."/>
            <person name="Hauser L."/>
            <person name="Markowitz V."/>
            <person name="Cheng J.-F."/>
            <person name="Hugenholtz P."/>
            <person name="Woyke T."/>
            <person name="Wu D."/>
            <person name="Spring S."/>
            <person name="Schuler E."/>
            <person name="Brambilla E."/>
            <person name="Klenk H.-P."/>
            <person name="Eisen J.A."/>
        </authorList>
    </citation>
    <scope>NUCLEOTIDE SEQUENCE [LARGE SCALE GENOMIC DNA]</scope>
    <source>
        <strain evidence="2 3">DSM 4140</strain>
    </source>
</reference>
<dbReference type="InterPro" id="IPR058357">
    <property type="entry name" value="DUF8044"/>
</dbReference>
<dbReference type="Pfam" id="PF26161">
    <property type="entry name" value="DUF8044"/>
    <property type="match status" value="1"/>
</dbReference>
<organism evidence="2 3">
    <name type="scientific">Methanofollis liminatans DSM 4140</name>
    <dbReference type="NCBI Taxonomy" id="28892"/>
    <lineage>
        <taxon>Archaea</taxon>
        <taxon>Methanobacteriati</taxon>
        <taxon>Methanobacteriota</taxon>
        <taxon>Stenosarchaea group</taxon>
        <taxon>Methanomicrobia</taxon>
        <taxon>Methanomicrobiales</taxon>
        <taxon>Methanomicrobiaceae</taxon>
        <taxon>Methanofollis</taxon>
    </lineage>
</organism>
<dbReference type="EMBL" id="CM001555">
    <property type="protein sequence ID" value="EJG06713.1"/>
    <property type="molecule type" value="Genomic_DNA"/>
</dbReference>
<dbReference type="RefSeq" id="WP_004038143.1">
    <property type="nucleotide sequence ID" value="NZ_CM001555.1"/>
</dbReference>
<gene>
    <name evidence="2" type="ORF">Metli_0749</name>
</gene>
<name>J1AP68_9EURY</name>
<dbReference type="Proteomes" id="UP000005095">
    <property type="component" value="Chromosome"/>
</dbReference>
<keyword evidence="1" id="KW-0812">Transmembrane</keyword>
<dbReference type="AlphaFoldDB" id="J1AP68"/>